<evidence type="ECO:0000313" key="3">
    <source>
        <dbReference type="EMBL" id="KAF6745662.1"/>
    </source>
</evidence>
<gene>
    <name evidence="3" type="ORF">DFP72DRAFT_925470</name>
</gene>
<reference evidence="3 4" key="1">
    <citation type="submission" date="2020-07" db="EMBL/GenBank/DDBJ databases">
        <title>Comparative genomics of pyrophilous fungi reveals a link between fire events and developmental genes.</title>
        <authorList>
            <consortium name="DOE Joint Genome Institute"/>
            <person name="Steindorff A.S."/>
            <person name="Carver A."/>
            <person name="Calhoun S."/>
            <person name="Stillman K."/>
            <person name="Liu H."/>
            <person name="Lipzen A."/>
            <person name="Pangilinan J."/>
            <person name="Labutti K."/>
            <person name="Bruns T.D."/>
            <person name="Grigoriev I.V."/>
        </authorList>
    </citation>
    <scope>NUCLEOTIDE SEQUENCE [LARGE SCALE GENOMIC DNA]</scope>
    <source>
        <strain evidence="3 4">CBS 144469</strain>
    </source>
</reference>
<dbReference type="EMBL" id="JACGCI010000103">
    <property type="protein sequence ID" value="KAF6745662.1"/>
    <property type="molecule type" value="Genomic_DNA"/>
</dbReference>
<dbReference type="Proteomes" id="UP000521943">
    <property type="component" value="Unassembled WGS sequence"/>
</dbReference>
<name>A0A8H6HGC6_9AGAR</name>
<evidence type="ECO:0000256" key="1">
    <source>
        <dbReference type="SAM" id="MobiDB-lite"/>
    </source>
</evidence>
<feature type="transmembrane region" description="Helical" evidence="2">
    <location>
        <begin position="531"/>
        <end position="553"/>
    </location>
</feature>
<accession>A0A8H6HGC6</accession>
<feature type="transmembrane region" description="Helical" evidence="2">
    <location>
        <begin position="25"/>
        <end position="49"/>
    </location>
</feature>
<keyword evidence="4" id="KW-1185">Reference proteome</keyword>
<evidence type="ECO:0000256" key="2">
    <source>
        <dbReference type="SAM" id="Phobius"/>
    </source>
</evidence>
<feature type="region of interest" description="Disordered" evidence="1">
    <location>
        <begin position="236"/>
        <end position="265"/>
    </location>
</feature>
<protein>
    <submittedName>
        <fullName evidence="3">Uncharacterized protein</fullName>
    </submittedName>
</protein>
<dbReference type="AlphaFoldDB" id="A0A8H6HGC6"/>
<dbReference type="OrthoDB" id="2548253at2759"/>
<keyword evidence="2" id="KW-0812">Transmembrane</keyword>
<organism evidence="3 4">
    <name type="scientific">Ephemerocybe angulata</name>
    <dbReference type="NCBI Taxonomy" id="980116"/>
    <lineage>
        <taxon>Eukaryota</taxon>
        <taxon>Fungi</taxon>
        <taxon>Dikarya</taxon>
        <taxon>Basidiomycota</taxon>
        <taxon>Agaricomycotina</taxon>
        <taxon>Agaricomycetes</taxon>
        <taxon>Agaricomycetidae</taxon>
        <taxon>Agaricales</taxon>
        <taxon>Agaricineae</taxon>
        <taxon>Psathyrellaceae</taxon>
        <taxon>Ephemerocybe</taxon>
    </lineage>
</organism>
<sequence length="732" mass="81658">MGGKGALVLNPGAMKRRGPSRLKRLMFRGCMVVSCLVVLGIAKFASVLYKRAQFPHQFMYKDLKPEEVEDWSNVVRPLVDENTKFDIVATVWVANRTFDFTLGNEWAQWAGQSPEEHIFSGVIFRGVTLSDKHVHARVNLSIPLENFSAEYLENNDLRASFTLIPQAPSLLDNMTDYSSWFLDGPIVPPQMRPHQYPQFTGVAGEAKELLKWRVQEAIDSFGVSTPLLQFHHIRSSCGQERREGTTDSETSSRLNDELPGWPTTRGKTPLEAHPYFITRTALRVVRMTKLYDAVEYNAFHEHLRSDLHGNGCASEDMDPDSWDPKDSRTCYRNFLTRSNAETKITILAPDPRTGEDIQQTVYAPFLDVSESAWGPLDLVPLPVSRESCSGGSESVKEGKPKTFDVVWNVAFSASSPLRVLLAENIGSAYDYNVTDTEFNKARAQTLVEDTQRLAGHKFSFERHSGTLTVISMIRLGLSHLQPLLALHYWYTRKSTVGITILGSALLAACFLLRASGDLWLAGREGLNPPSMAVPVCFFHIDACMYTAITISILKTILTISRAKGGLISLKMVPPSHEERASSRLERGGTRLLILVLFASLALYFSEWLSDYTLIPRSGPLPDAPPPSMALFKTMSSLILSPLITSADTYQLILNYRAKTYAGQYKLKAWLELLTEFVLSNASYVPWVAGKPTLRDAVPVSEVVYQLIVVGFAVQAALYPVVSQEPEEDESSM</sequence>
<feature type="transmembrane region" description="Helical" evidence="2">
    <location>
        <begin position="629"/>
        <end position="649"/>
    </location>
</feature>
<comment type="caution">
    <text evidence="3">The sequence shown here is derived from an EMBL/GenBank/DDBJ whole genome shotgun (WGS) entry which is preliminary data.</text>
</comment>
<feature type="transmembrane region" description="Helical" evidence="2">
    <location>
        <begin position="591"/>
        <end position="609"/>
    </location>
</feature>
<proteinExistence type="predicted"/>
<keyword evidence="2" id="KW-0472">Membrane</keyword>
<keyword evidence="2" id="KW-1133">Transmembrane helix</keyword>
<feature type="transmembrane region" description="Helical" evidence="2">
    <location>
        <begin position="496"/>
        <end position="516"/>
    </location>
</feature>
<evidence type="ECO:0000313" key="4">
    <source>
        <dbReference type="Proteomes" id="UP000521943"/>
    </source>
</evidence>